<accession>A0ABR2INN9</accession>
<keyword evidence="1" id="KW-0285">Flavoprotein</keyword>
<evidence type="ECO:0000313" key="4">
    <source>
        <dbReference type="EMBL" id="KAK8865404.1"/>
    </source>
</evidence>
<dbReference type="Pfam" id="PF03358">
    <property type="entry name" value="FMN_red"/>
    <property type="match status" value="1"/>
</dbReference>
<dbReference type="PANTHER" id="PTHR43278">
    <property type="entry name" value="NAD(P)H-DEPENDENT FMN-CONTAINING OXIDOREDUCTASE YWQN-RELATED"/>
    <property type="match status" value="1"/>
</dbReference>
<gene>
    <name evidence="4" type="ORF">M9Y10_010949</name>
</gene>
<sequence length="123" mass="13799">MVKIVILTGSPHRNGTSHQLADAFEKGARESGNEVYRYDAGLQGPTEPHFLQMDPNQKGEVGLHDNDFYETDVIPKLLQCDVIVYATSVYSFGMNAQLKTCIDRFYLFSNQLRNKNTVVLVTG</sequence>
<dbReference type="Proteomes" id="UP001470230">
    <property type="component" value="Unassembled WGS sequence"/>
</dbReference>
<evidence type="ECO:0000256" key="2">
    <source>
        <dbReference type="ARBA" id="ARBA00022643"/>
    </source>
</evidence>
<organism evidence="4 5">
    <name type="scientific">Tritrichomonas musculus</name>
    <dbReference type="NCBI Taxonomy" id="1915356"/>
    <lineage>
        <taxon>Eukaryota</taxon>
        <taxon>Metamonada</taxon>
        <taxon>Parabasalia</taxon>
        <taxon>Tritrichomonadida</taxon>
        <taxon>Tritrichomonadidae</taxon>
        <taxon>Tritrichomonas</taxon>
    </lineage>
</organism>
<dbReference type="InterPro" id="IPR029039">
    <property type="entry name" value="Flavoprotein-like_sf"/>
</dbReference>
<feature type="domain" description="NADPH-dependent FMN reductase-like" evidence="3">
    <location>
        <begin position="2"/>
        <end position="123"/>
    </location>
</feature>
<dbReference type="Gene3D" id="3.40.50.360">
    <property type="match status" value="1"/>
</dbReference>
<proteinExistence type="predicted"/>
<evidence type="ECO:0000313" key="5">
    <source>
        <dbReference type="Proteomes" id="UP001470230"/>
    </source>
</evidence>
<name>A0ABR2INN9_9EUKA</name>
<comment type="caution">
    <text evidence="4">The sequence shown here is derived from an EMBL/GenBank/DDBJ whole genome shotgun (WGS) entry which is preliminary data.</text>
</comment>
<evidence type="ECO:0000256" key="1">
    <source>
        <dbReference type="ARBA" id="ARBA00022630"/>
    </source>
</evidence>
<dbReference type="SUPFAM" id="SSF52218">
    <property type="entry name" value="Flavoproteins"/>
    <property type="match status" value="1"/>
</dbReference>
<dbReference type="EMBL" id="JAPFFF010000016">
    <property type="protein sequence ID" value="KAK8865404.1"/>
    <property type="molecule type" value="Genomic_DNA"/>
</dbReference>
<dbReference type="PANTHER" id="PTHR43278:SF4">
    <property type="entry name" value="NAD(P)H-DEPENDENT FMN-CONTAINING OXIDOREDUCTASE YWQN-RELATED"/>
    <property type="match status" value="1"/>
</dbReference>
<protein>
    <recommendedName>
        <fullName evidence="3">NADPH-dependent FMN reductase-like domain-containing protein</fullName>
    </recommendedName>
</protein>
<dbReference type="InterPro" id="IPR005025">
    <property type="entry name" value="FMN_Rdtase-like_dom"/>
</dbReference>
<keyword evidence="5" id="KW-1185">Reference proteome</keyword>
<keyword evidence="2" id="KW-0288">FMN</keyword>
<reference evidence="4 5" key="1">
    <citation type="submission" date="2024-04" db="EMBL/GenBank/DDBJ databases">
        <title>Tritrichomonas musculus Genome.</title>
        <authorList>
            <person name="Alves-Ferreira E."/>
            <person name="Grigg M."/>
            <person name="Lorenzi H."/>
            <person name="Galac M."/>
        </authorList>
    </citation>
    <scope>NUCLEOTIDE SEQUENCE [LARGE SCALE GENOMIC DNA]</scope>
    <source>
        <strain evidence="4 5">EAF2021</strain>
    </source>
</reference>
<dbReference type="InterPro" id="IPR051796">
    <property type="entry name" value="ISF_SsuE-like"/>
</dbReference>
<evidence type="ECO:0000259" key="3">
    <source>
        <dbReference type="Pfam" id="PF03358"/>
    </source>
</evidence>